<reference evidence="9" key="1">
    <citation type="submission" date="2020-04" db="EMBL/GenBank/DDBJ databases">
        <title>Deep metagenomics examines the oral microbiome during advanced dental caries in children, revealing novel taxa and co-occurrences with host molecules.</title>
        <authorList>
            <person name="Baker J.L."/>
            <person name="Morton J.T."/>
            <person name="Dinis M."/>
            <person name="Alvarez R."/>
            <person name="Tran N.C."/>
            <person name="Knight R."/>
            <person name="Edlund A."/>
        </authorList>
    </citation>
    <scope>NUCLEOTIDE SEQUENCE</scope>
    <source>
        <strain evidence="9">JCVI_24_bin.2</strain>
    </source>
</reference>
<dbReference type="InterPro" id="IPR049874">
    <property type="entry name" value="ROK_cs"/>
</dbReference>
<dbReference type="EMBL" id="JABZRD010000047">
    <property type="protein sequence ID" value="MBF1283161.1"/>
    <property type="molecule type" value="Genomic_DNA"/>
</dbReference>
<dbReference type="InterPro" id="IPR043129">
    <property type="entry name" value="ATPase_NBD"/>
</dbReference>
<evidence type="ECO:0000313" key="10">
    <source>
        <dbReference type="Proteomes" id="UP000709351"/>
    </source>
</evidence>
<dbReference type="GO" id="GO:0005737">
    <property type="term" value="C:cytoplasm"/>
    <property type="evidence" value="ECO:0007669"/>
    <property type="project" value="InterPro"/>
</dbReference>
<evidence type="ECO:0000256" key="5">
    <source>
        <dbReference type="ARBA" id="ARBA00022741"/>
    </source>
</evidence>
<keyword evidence="7" id="KW-0067">ATP-binding</keyword>
<evidence type="ECO:0000313" key="9">
    <source>
        <dbReference type="EMBL" id="MBF1283161.1"/>
    </source>
</evidence>
<dbReference type="PANTHER" id="PTHR18964">
    <property type="entry name" value="ROK (REPRESSOR, ORF, KINASE) FAMILY"/>
    <property type="match status" value="1"/>
</dbReference>
<dbReference type="Gene3D" id="3.30.420.40">
    <property type="match status" value="2"/>
</dbReference>
<evidence type="ECO:0000256" key="8">
    <source>
        <dbReference type="ARBA" id="ARBA00032386"/>
    </source>
</evidence>
<dbReference type="GO" id="GO:0006096">
    <property type="term" value="P:glycolytic process"/>
    <property type="evidence" value="ECO:0007669"/>
    <property type="project" value="InterPro"/>
</dbReference>
<keyword evidence="4 9" id="KW-0808">Transferase</keyword>
<keyword evidence="5" id="KW-0547">Nucleotide-binding</keyword>
<dbReference type="RefSeq" id="WP_009533956.1">
    <property type="nucleotide sequence ID" value="NZ_CAUSUX010000018.1"/>
</dbReference>
<dbReference type="Pfam" id="PF00480">
    <property type="entry name" value="ROK"/>
    <property type="match status" value="1"/>
</dbReference>
<dbReference type="EC" id="2.7.1.2" evidence="2"/>
<organism evidence="9 10">
    <name type="scientific">Oribacterium parvum</name>
    <dbReference type="NCBI Taxonomy" id="1501329"/>
    <lineage>
        <taxon>Bacteria</taxon>
        <taxon>Bacillati</taxon>
        <taxon>Bacillota</taxon>
        <taxon>Clostridia</taxon>
        <taxon>Lachnospirales</taxon>
        <taxon>Lachnospiraceae</taxon>
        <taxon>Oribacterium</taxon>
    </lineage>
</organism>
<dbReference type="GO" id="GO:0004340">
    <property type="term" value="F:glucokinase activity"/>
    <property type="evidence" value="ECO:0007669"/>
    <property type="project" value="UniProtKB-EC"/>
</dbReference>
<dbReference type="GO" id="GO:0005524">
    <property type="term" value="F:ATP binding"/>
    <property type="evidence" value="ECO:0007669"/>
    <property type="project" value="UniProtKB-KW"/>
</dbReference>
<gene>
    <name evidence="9" type="ORF">HXM93_01315</name>
</gene>
<dbReference type="NCBIfam" id="TIGR00744">
    <property type="entry name" value="ROK_glcA_fam"/>
    <property type="match status" value="1"/>
</dbReference>
<dbReference type="PROSITE" id="PS01125">
    <property type="entry name" value="ROK"/>
    <property type="match status" value="1"/>
</dbReference>
<evidence type="ECO:0000256" key="1">
    <source>
        <dbReference type="ARBA" id="ARBA00006479"/>
    </source>
</evidence>
<evidence type="ECO:0000256" key="6">
    <source>
        <dbReference type="ARBA" id="ARBA00022777"/>
    </source>
</evidence>
<proteinExistence type="inferred from homology"/>
<name>A0A930DND5_9FIRM</name>
<protein>
    <recommendedName>
        <fullName evidence="3">Glucokinase</fullName>
        <ecNumber evidence="2">2.7.1.2</ecNumber>
    </recommendedName>
    <alternativeName>
        <fullName evidence="8">Glucose kinase</fullName>
    </alternativeName>
</protein>
<dbReference type="PANTHER" id="PTHR18964:SF149">
    <property type="entry name" value="BIFUNCTIONAL UDP-N-ACETYLGLUCOSAMINE 2-EPIMERASE_N-ACETYLMANNOSAMINE KINASE"/>
    <property type="match status" value="1"/>
</dbReference>
<dbReference type="SUPFAM" id="SSF53067">
    <property type="entry name" value="Actin-like ATPase domain"/>
    <property type="match status" value="1"/>
</dbReference>
<evidence type="ECO:0000256" key="4">
    <source>
        <dbReference type="ARBA" id="ARBA00022679"/>
    </source>
</evidence>
<comment type="caution">
    <text evidence="9">The sequence shown here is derived from an EMBL/GenBank/DDBJ whole genome shotgun (WGS) entry which is preliminary data.</text>
</comment>
<evidence type="ECO:0000256" key="2">
    <source>
        <dbReference type="ARBA" id="ARBA00012323"/>
    </source>
</evidence>
<sequence>MNQYCVGIDVGGTSVKCGIFTYNGVLLDKWEVMTRKAENGKYILPDVAEELKKHLDEKTISYEDIAGIGIGVPGPVEPDGHVRVAVNLGWKDIYPARIMRELMGGRIPCAVGNDANVAALGEMWQGGGRGFQNMMMVTLGTGVGGGLILNGKIVAGAHGAGAEIGHIHVREVEGERCACGGMGCLEQVASATGIVKEAERFLRMFKEPSSLRIYGKALTAKIVCDAAKEGDQLAYLSLDLSMRSLGIVLAQVSMVADPEIFVIGGGVSRAGSFLLDLIRKHYEEYTPILEKKAELVLATLGNDAGIYGCARLMLEKD</sequence>
<comment type="similarity">
    <text evidence="1">Belongs to the ROK (NagC/XylR) family.</text>
</comment>
<dbReference type="InterPro" id="IPR000600">
    <property type="entry name" value="ROK"/>
</dbReference>
<dbReference type="InterPro" id="IPR004654">
    <property type="entry name" value="ROK_glcA"/>
</dbReference>
<evidence type="ECO:0000256" key="3">
    <source>
        <dbReference type="ARBA" id="ARBA00014701"/>
    </source>
</evidence>
<keyword evidence="6" id="KW-0418">Kinase</keyword>
<evidence type="ECO:0000256" key="7">
    <source>
        <dbReference type="ARBA" id="ARBA00022840"/>
    </source>
</evidence>
<dbReference type="AlphaFoldDB" id="A0A930DND5"/>
<dbReference type="Proteomes" id="UP000709351">
    <property type="component" value="Unassembled WGS sequence"/>
</dbReference>
<accession>A0A930DND5</accession>